<feature type="chain" id="PRO_5004979674" evidence="2">
    <location>
        <begin position="18"/>
        <end position="334"/>
    </location>
</feature>
<evidence type="ECO:0000313" key="4">
    <source>
        <dbReference type="Proteomes" id="UP000022447"/>
    </source>
</evidence>
<dbReference type="Proteomes" id="UP000022447">
    <property type="component" value="Unassembled WGS sequence"/>
</dbReference>
<keyword evidence="4" id="KW-1185">Reference proteome</keyword>
<sequence length="334" mass="34998">MFLASFGTILVAGTAAAVIGAAQPDGVAAYVKAANGIQVATPDKTAAQIVMTEHLLGVGQGMRDIAWSNPEIEARLDVLEAAQPADLRDGLRDVWESGYEQGKSGQWSDTALDGYLTAVEMSRAEMNSLHAAARAADPFEAFSPSIASAQLAAELGSPSSAPYLAQAAESLLVTDETAFDIIAKRMSAESLNDTAPIRLAASEVGTMQMLPDDLLSASAAARIVLDTPERGTGIDPSGIVSPAEPGRALETRSHGISLDRPRIEVQLTQDGIAIADPFGEAPVQVTLERQAIPITLEAERKAITFDPSYLTEIAEDPFGEARDADSDVDAGPEL</sequence>
<protein>
    <submittedName>
        <fullName evidence="3">Uncharacterized protein</fullName>
    </submittedName>
</protein>
<dbReference type="EMBL" id="JALZ01000029">
    <property type="protein sequence ID" value="ETX13321.1"/>
    <property type="molecule type" value="Genomic_DNA"/>
</dbReference>
<comment type="caution">
    <text evidence="3">The sequence shown here is derived from an EMBL/GenBank/DDBJ whole genome shotgun (WGS) entry which is preliminary data.</text>
</comment>
<proteinExistence type="predicted"/>
<dbReference type="AlphaFoldDB" id="X7EDQ8"/>
<gene>
    <name evidence="3" type="ORF">OCH239_10790</name>
</gene>
<dbReference type="STRING" id="1449350.OCH239_10790"/>
<organism evidence="3 4">
    <name type="scientific">Roseivivax halodurans JCM 10272</name>
    <dbReference type="NCBI Taxonomy" id="1449350"/>
    <lineage>
        <taxon>Bacteria</taxon>
        <taxon>Pseudomonadati</taxon>
        <taxon>Pseudomonadota</taxon>
        <taxon>Alphaproteobacteria</taxon>
        <taxon>Rhodobacterales</taxon>
        <taxon>Roseobacteraceae</taxon>
        <taxon>Roseivivax</taxon>
    </lineage>
</organism>
<name>X7EDQ8_9RHOB</name>
<evidence type="ECO:0000256" key="1">
    <source>
        <dbReference type="SAM" id="MobiDB-lite"/>
    </source>
</evidence>
<keyword evidence="2" id="KW-0732">Signal</keyword>
<evidence type="ECO:0000313" key="3">
    <source>
        <dbReference type="EMBL" id="ETX13321.1"/>
    </source>
</evidence>
<feature type="signal peptide" evidence="2">
    <location>
        <begin position="1"/>
        <end position="17"/>
    </location>
</feature>
<evidence type="ECO:0000256" key="2">
    <source>
        <dbReference type="SAM" id="SignalP"/>
    </source>
</evidence>
<reference evidence="3 4" key="1">
    <citation type="submission" date="2014-01" db="EMBL/GenBank/DDBJ databases">
        <title>Roseivivax halodurans JCM 10272 Genome Sequencing.</title>
        <authorList>
            <person name="Lai Q."/>
            <person name="Li G."/>
            <person name="Shao Z."/>
        </authorList>
    </citation>
    <scope>NUCLEOTIDE SEQUENCE [LARGE SCALE GENOMIC DNA]</scope>
    <source>
        <strain evidence="3 4">JCM 10272</strain>
    </source>
</reference>
<accession>X7EDQ8</accession>
<feature type="region of interest" description="Disordered" evidence="1">
    <location>
        <begin position="314"/>
        <end position="334"/>
    </location>
</feature>